<keyword evidence="2" id="KW-1185">Reference proteome</keyword>
<proteinExistence type="predicted"/>
<comment type="caution">
    <text evidence="1">The sequence shown here is derived from an EMBL/GenBank/DDBJ whole genome shotgun (WGS) entry which is preliminary data.</text>
</comment>
<dbReference type="AlphaFoldDB" id="A0AAW1X8T2"/>
<accession>A0AAW1X8T2</accession>
<dbReference type="PANTHER" id="PTHR45500">
    <property type="entry name" value="OS02G0202600 PROTEIN"/>
    <property type="match status" value="1"/>
</dbReference>
<protein>
    <submittedName>
        <fullName evidence="1">Uncharacterized protein</fullName>
    </submittedName>
</protein>
<dbReference type="PANTHER" id="PTHR45500:SF1">
    <property type="entry name" value="OS02G0202600 PROTEIN"/>
    <property type="match status" value="1"/>
</dbReference>
<evidence type="ECO:0000313" key="2">
    <source>
        <dbReference type="Proteomes" id="UP001457282"/>
    </source>
</evidence>
<evidence type="ECO:0000313" key="1">
    <source>
        <dbReference type="EMBL" id="KAK9932646.1"/>
    </source>
</evidence>
<sequence length="101" mass="11386">MVSCSQNLYFRSQFVHEFSPLMGYLHVLGVEIPESVVNLTSKSGSLARKGAEILVRDQAEMAREWCQIATKAGCDLGLKWLETFDEEEKHLLTGNEMVEHA</sequence>
<dbReference type="Proteomes" id="UP001457282">
    <property type="component" value="Unassembled WGS sequence"/>
</dbReference>
<reference evidence="1 2" key="1">
    <citation type="journal article" date="2023" name="G3 (Bethesda)">
        <title>A chromosome-length genome assembly and annotation of blackberry (Rubus argutus, cv. 'Hillquist').</title>
        <authorList>
            <person name="Bruna T."/>
            <person name="Aryal R."/>
            <person name="Dudchenko O."/>
            <person name="Sargent D.J."/>
            <person name="Mead D."/>
            <person name="Buti M."/>
            <person name="Cavallini A."/>
            <person name="Hytonen T."/>
            <person name="Andres J."/>
            <person name="Pham M."/>
            <person name="Weisz D."/>
            <person name="Mascagni F."/>
            <person name="Usai G."/>
            <person name="Natali L."/>
            <person name="Bassil N."/>
            <person name="Fernandez G.E."/>
            <person name="Lomsadze A."/>
            <person name="Armour M."/>
            <person name="Olukolu B."/>
            <person name="Poorten T."/>
            <person name="Britton C."/>
            <person name="Davik J."/>
            <person name="Ashrafi H."/>
            <person name="Aiden E.L."/>
            <person name="Borodovsky M."/>
            <person name="Worthington M."/>
        </authorList>
    </citation>
    <scope>NUCLEOTIDE SEQUENCE [LARGE SCALE GENOMIC DNA]</scope>
    <source>
        <strain evidence="1">PI 553951</strain>
    </source>
</reference>
<gene>
    <name evidence="1" type="ORF">M0R45_019872</name>
</gene>
<organism evidence="1 2">
    <name type="scientific">Rubus argutus</name>
    <name type="common">Southern blackberry</name>
    <dbReference type="NCBI Taxonomy" id="59490"/>
    <lineage>
        <taxon>Eukaryota</taxon>
        <taxon>Viridiplantae</taxon>
        <taxon>Streptophyta</taxon>
        <taxon>Embryophyta</taxon>
        <taxon>Tracheophyta</taxon>
        <taxon>Spermatophyta</taxon>
        <taxon>Magnoliopsida</taxon>
        <taxon>eudicotyledons</taxon>
        <taxon>Gunneridae</taxon>
        <taxon>Pentapetalae</taxon>
        <taxon>rosids</taxon>
        <taxon>fabids</taxon>
        <taxon>Rosales</taxon>
        <taxon>Rosaceae</taxon>
        <taxon>Rosoideae</taxon>
        <taxon>Rosoideae incertae sedis</taxon>
        <taxon>Rubus</taxon>
    </lineage>
</organism>
<name>A0AAW1X8T2_RUBAR</name>
<dbReference type="EMBL" id="JBEDUW010000004">
    <property type="protein sequence ID" value="KAK9932646.1"/>
    <property type="molecule type" value="Genomic_DNA"/>
</dbReference>